<sequence>MKMLVVRISRAGVYIKPLLVQCANAAIKDKKCSYFYYRYQSIKKRRGHKRAIIAIARMLLVCVYNILVKNEPFDFELYENYFDNCTKTSKQPNKDYNFQLPEVAVAFSPSTSTTTLVRYSIPGVPL</sequence>
<evidence type="ECO:0000313" key="2">
    <source>
        <dbReference type="EMBL" id="TCS87967.1"/>
    </source>
</evidence>
<keyword evidence="1" id="KW-0812">Transmembrane</keyword>
<keyword evidence="1" id="KW-0472">Membrane</keyword>
<evidence type="ECO:0000256" key="1">
    <source>
        <dbReference type="SAM" id="Phobius"/>
    </source>
</evidence>
<evidence type="ECO:0008006" key="4">
    <source>
        <dbReference type="Google" id="ProtNLM"/>
    </source>
</evidence>
<protein>
    <recommendedName>
        <fullName evidence="4">Transposase IS116/IS110/IS902 family protein</fullName>
    </recommendedName>
</protein>
<keyword evidence="1" id="KW-1133">Transmembrane helix</keyword>
<name>A0A4R3KUH9_9FIRM</name>
<gene>
    <name evidence="2" type="ORF">EDD65_1097</name>
</gene>
<keyword evidence="3" id="KW-1185">Reference proteome</keyword>
<dbReference type="Proteomes" id="UP000294567">
    <property type="component" value="Unassembled WGS sequence"/>
</dbReference>
<proteinExistence type="predicted"/>
<dbReference type="EMBL" id="SMAE01000009">
    <property type="protein sequence ID" value="TCS87967.1"/>
    <property type="molecule type" value="Genomic_DNA"/>
</dbReference>
<organism evidence="2 3">
    <name type="scientific">Keratinibaculum paraultunense</name>
    <dbReference type="NCBI Taxonomy" id="1278232"/>
    <lineage>
        <taxon>Bacteria</taxon>
        <taxon>Bacillati</taxon>
        <taxon>Bacillota</taxon>
        <taxon>Tissierellia</taxon>
        <taxon>Tissierellales</taxon>
        <taxon>Tepidimicrobiaceae</taxon>
        <taxon>Keratinibaculum</taxon>
    </lineage>
</organism>
<evidence type="ECO:0000313" key="3">
    <source>
        <dbReference type="Proteomes" id="UP000294567"/>
    </source>
</evidence>
<reference evidence="2 3" key="1">
    <citation type="submission" date="2019-03" db="EMBL/GenBank/DDBJ databases">
        <title>Genomic Encyclopedia of Type Strains, Phase IV (KMG-IV): sequencing the most valuable type-strain genomes for metagenomic binning, comparative biology and taxonomic classification.</title>
        <authorList>
            <person name="Goeker M."/>
        </authorList>
    </citation>
    <scope>NUCLEOTIDE SEQUENCE [LARGE SCALE GENOMIC DNA]</scope>
    <source>
        <strain evidence="2 3">DSM 26752</strain>
    </source>
</reference>
<feature type="transmembrane region" description="Helical" evidence="1">
    <location>
        <begin position="51"/>
        <end position="68"/>
    </location>
</feature>
<comment type="caution">
    <text evidence="2">The sequence shown here is derived from an EMBL/GenBank/DDBJ whole genome shotgun (WGS) entry which is preliminary data.</text>
</comment>
<dbReference type="AlphaFoldDB" id="A0A4R3KUH9"/>
<accession>A0A4R3KUH9</accession>